<proteinExistence type="predicted"/>
<evidence type="ECO:0000256" key="4">
    <source>
        <dbReference type="ARBA" id="ARBA00022692"/>
    </source>
</evidence>
<comment type="caution">
    <text evidence="12">The sequence shown here is derived from an EMBL/GenBank/DDBJ whole genome shotgun (WGS) entry which is preliminary data.</text>
</comment>
<evidence type="ECO:0000256" key="2">
    <source>
        <dbReference type="ARBA" id="ARBA00022448"/>
    </source>
</evidence>
<gene>
    <name evidence="12" type="ORF">GQ26_0780050</name>
</gene>
<reference evidence="12" key="2">
    <citation type="journal article" date="2014" name="PLoS Genet.">
        <title>Signature gene expression reveals novel clues to the molecular mechanisms of dimorphic transition in Penicillium marneffei.</title>
        <authorList>
            <person name="Yang E."/>
            <person name="Wang G."/>
            <person name="Cai J."/>
            <person name="Woo P.C."/>
            <person name="Lau S.K."/>
            <person name="Yuen K.-Y."/>
            <person name="Chow W.-N."/>
            <person name="Lin X."/>
        </authorList>
    </citation>
    <scope>NUCLEOTIDE SEQUENCE</scope>
    <source>
        <strain evidence="12">PM1</strain>
    </source>
</reference>
<evidence type="ECO:0000256" key="3">
    <source>
        <dbReference type="ARBA" id="ARBA00022538"/>
    </source>
</evidence>
<feature type="transmembrane region" description="Helical" evidence="9">
    <location>
        <begin position="356"/>
        <end position="379"/>
    </location>
</feature>
<feature type="transmembrane region" description="Helical" evidence="9">
    <location>
        <begin position="231"/>
        <end position="251"/>
    </location>
</feature>
<evidence type="ECO:0000256" key="9">
    <source>
        <dbReference type="SAM" id="Phobius"/>
    </source>
</evidence>
<name>A0A093UL68_TALMA</name>
<evidence type="ECO:0000259" key="11">
    <source>
        <dbReference type="Pfam" id="PF22776"/>
    </source>
</evidence>
<keyword evidence="8 9" id="KW-0472">Membrane</keyword>
<feature type="transmembrane region" description="Helical" evidence="9">
    <location>
        <begin position="161"/>
        <end position="180"/>
    </location>
</feature>
<evidence type="ECO:0000256" key="1">
    <source>
        <dbReference type="ARBA" id="ARBA00004141"/>
    </source>
</evidence>
<feature type="transmembrane region" description="Helical" evidence="9">
    <location>
        <begin position="331"/>
        <end position="350"/>
    </location>
</feature>
<feature type="transmembrane region" description="Helical" evidence="9">
    <location>
        <begin position="386"/>
        <end position="406"/>
    </location>
</feature>
<dbReference type="InterPro" id="IPR053951">
    <property type="entry name" value="K_trans_N"/>
</dbReference>
<feature type="transmembrane region" description="Helical" evidence="9">
    <location>
        <begin position="200"/>
        <end position="219"/>
    </location>
</feature>
<dbReference type="InterPro" id="IPR003855">
    <property type="entry name" value="K+_transporter"/>
</dbReference>
<evidence type="ECO:0000256" key="7">
    <source>
        <dbReference type="ARBA" id="ARBA00023065"/>
    </source>
</evidence>
<organism evidence="12">
    <name type="scientific">Talaromyces marneffei PM1</name>
    <dbReference type="NCBI Taxonomy" id="1077442"/>
    <lineage>
        <taxon>Eukaryota</taxon>
        <taxon>Fungi</taxon>
        <taxon>Dikarya</taxon>
        <taxon>Ascomycota</taxon>
        <taxon>Pezizomycotina</taxon>
        <taxon>Eurotiomycetes</taxon>
        <taxon>Eurotiomycetidae</taxon>
        <taxon>Eurotiales</taxon>
        <taxon>Trichocomaceae</taxon>
        <taxon>Talaromyces</taxon>
        <taxon>Talaromyces sect. Talaromyces</taxon>
    </lineage>
</organism>
<evidence type="ECO:0000256" key="5">
    <source>
        <dbReference type="ARBA" id="ARBA00022958"/>
    </source>
</evidence>
<dbReference type="PANTHER" id="PTHR30540:SF83">
    <property type="entry name" value="K+ POTASSIUM TRANSPORTER"/>
    <property type="match status" value="1"/>
</dbReference>
<evidence type="ECO:0000259" key="10">
    <source>
        <dbReference type="Pfam" id="PF02705"/>
    </source>
</evidence>
<evidence type="ECO:0000256" key="8">
    <source>
        <dbReference type="ARBA" id="ARBA00023136"/>
    </source>
</evidence>
<feature type="domain" description="K+ potassium transporter C-terminal" evidence="11">
    <location>
        <begin position="475"/>
        <end position="667"/>
    </location>
</feature>
<accession>A0A093UL68</accession>
<reference key="1">
    <citation type="journal article" date="2014" name="PLoS Genet.">
        <title>Signature Gene Expression Reveals Novel Clues to the Molecular Mechanisms of Dimorphic Transition in Penicillium marneffei.</title>
        <authorList>
            <person name="Yang E."/>
            <person name="Wang G."/>
            <person name="Cai J."/>
            <person name="Woo P.C."/>
            <person name="Lau S.K."/>
            <person name="Yuen K.-Y."/>
            <person name="Chow W.-N."/>
            <person name="Lin X."/>
        </authorList>
    </citation>
    <scope>NUCLEOTIDE SEQUENCE [LARGE SCALE GENOMIC DNA]</scope>
    <source>
        <strain>PM1</strain>
    </source>
</reference>
<dbReference type="EMBL" id="JPOX01000078">
    <property type="protein sequence ID" value="KFX40982.1"/>
    <property type="molecule type" value="Genomic_DNA"/>
</dbReference>
<protein>
    <submittedName>
        <fullName evidence="12">Potassium transporter 20</fullName>
    </submittedName>
</protein>
<keyword evidence="4 9" id="KW-0812">Transmembrane</keyword>
<evidence type="ECO:0000313" key="12">
    <source>
        <dbReference type="EMBL" id="KFX40982.1"/>
    </source>
</evidence>
<keyword evidence="3" id="KW-0633">Potassium transport</keyword>
<dbReference type="GO" id="GO:0016020">
    <property type="term" value="C:membrane"/>
    <property type="evidence" value="ECO:0007669"/>
    <property type="project" value="UniProtKB-SubCell"/>
</dbReference>
<dbReference type="GO" id="GO:0015079">
    <property type="term" value="F:potassium ion transmembrane transporter activity"/>
    <property type="evidence" value="ECO:0007669"/>
    <property type="project" value="InterPro"/>
</dbReference>
<dbReference type="eggNOG" id="ENOG502QPSA">
    <property type="taxonomic scope" value="Eukaryota"/>
</dbReference>
<keyword evidence="5" id="KW-0630">Potassium</keyword>
<feature type="transmembrane region" description="Helical" evidence="9">
    <location>
        <begin position="412"/>
        <end position="430"/>
    </location>
</feature>
<sequence length="667" mass="73532">MGSSSESSDQIDDQIYMPSTGGGVFSARHPGHEDKSLRRRLAYQSLGVIYGDIGTSPLYVFSSTFSDDPSQEDVLGATSLIIWSLTIMVTVKYALIVLNADDEGEGGTFALYSLICRYANLIQRDPRQRQLVRMERYQDQDMPKLNLLIRSWMEKSATMGVIFKVVGVFGVALLLADGILTPAQSLLGAIQGITVVNSNISQSTVVGVSCAIIVLVFLIQPFGTGKIANTFAPIVILWMFFNLTFGIYYIGQGAHMMVDPTVYANPFYMTVPPGMLWPSLILAILACIVASQAVITGSFQLLSQIMKLSYFPQVEVVHTSKKFHGQVYIPLANWIMMLGTIIVTAVYTNTTALGEAYGSCVILVSFLTTCMVAVVAVIVWRFPIYLVFPVFIVFALWDGMFLSSALSKVPHGAWVTLMIAVALTLLFVMWRYGKERQWKAENSDNVPLSQTTTLKEGQLALQSSFGNSTIVPINGLGIFFDKAGLSSTTPPVFLHFLQKFGAAPDVSVFFHLRALNVPTVPPNERYTIGRCFTYGEEDGSKHAIPNTFRLIVRHGYTDEVITPDLGILVLDLIREFLDHKPSKSSSDTPSASATTKAVESDALQRAFKSQVIYIVGKEHLRITPGTNIVKRLVLMLFLYVRDVTSSKVQHLNVQADRVVEVGFVKNI</sequence>
<dbReference type="Pfam" id="PF02705">
    <property type="entry name" value="K_trans"/>
    <property type="match status" value="1"/>
</dbReference>
<feature type="domain" description="K+ potassium transporter integral membrane" evidence="10">
    <location>
        <begin position="248"/>
        <end position="452"/>
    </location>
</feature>
<dbReference type="AlphaFoldDB" id="A0A093UL68"/>
<keyword evidence="2" id="KW-0813">Transport</keyword>
<feature type="transmembrane region" description="Helical" evidence="9">
    <location>
        <begin position="276"/>
        <end position="302"/>
    </location>
</feature>
<dbReference type="HOGENOM" id="CLU_008142_4_0_1"/>
<dbReference type="PANTHER" id="PTHR30540">
    <property type="entry name" value="OSMOTIC STRESS POTASSIUM TRANSPORTER"/>
    <property type="match status" value="1"/>
</dbReference>
<dbReference type="Pfam" id="PF22776">
    <property type="entry name" value="K_trans_C"/>
    <property type="match status" value="1"/>
</dbReference>
<comment type="subcellular location">
    <subcellularLocation>
        <location evidence="1">Membrane</location>
        <topology evidence="1">Multi-pass membrane protein</topology>
    </subcellularLocation>
</comment>
<feature type="transmembrane region" description="Helical" evidence="9">
    <location>
        <begin position="74"/>
        <end position="95"/>
    </location>
</feature>
<evidence type="ECO:0000256" key="6">
    <source>
        <dbReference type="ARBA" id="ARBA00022989"/>
    </source>
</evidence>
<keyword evidence="7" id="KW-0406">Ion transport</keyword>
<dbReference type="InterPro" id="IPR053952">
    <property type="entry name" value="K_trans_C"/>
</dbReference>
<keyword evidence="6 9" id="KW-1133">Transmembrane helix</keyword>